<dbReference type="SUPFAM" id="SSF117916">
    <property type="entry name" value="Fe-S cluster assembly (FSCA) domain-like"/>
    <property type="match status" value="1"/>
</dbReference>
<dbReference type="GO" id="GO:0051539">
    <property type="term" value="F:4 iron, 4 sulfur cluster binding"/>
    <property type="evidence" value="ECO:0007669"/>
    <property type="project" value="TreeGrafter"/>
</dbReference>
<dbReference type="GO" id="GO:0046872">
    <property type="term" value="F:metal ion binding"/>
    <property type="evidence" value="ECO:0007669"/>
    <property type="project" value="UniProtKB-KW"/>
</dbReference>
<organism evidence="10 11">
    <name type="scientific">Metallumcola ferriviriculae</name>
    <dbReference type="NCBI Taxonomy" id="3039180"/>
    <lineage>
        <taxon>Bacteria</taxon>
        <taxon>Bacillati</taxon>
        <taxon>Bacillota</taxon>
        <taxon>Clostridia</taxon>
        <taxon>Neomoorellales</taxon>
        <taxon>Desulfitibacteraceae</taxon>
        <taxon>Metallumcola</taxon>
    </lineage>
</organism>
<dbReference type="InterPro" id="IPR019591">
    <property type="entry name" value="Mrp/NBP35_ATP-bd"/>
</dbReference>
<dbReference type="SUPFAM" id="SSF52540">
    <property type="entry name" value="P-loop containing nucleoside triphosphate hydrolases"/>
    <property type="match status" value="1"/>
</dbReference>
<proteinExistence type="inferred from homology"/>
<keyword evidence="11" id="KW-1185">Reference proteome</keyword>
<protein>
    <recommendedName>
        <fullName evidence="8">Iron-sulfur cluster carrier protein</fullName>
    </recommendedName>
</protein>
<dbReference type="InterPro" id="IPR044304">
    <property type="entry name" value="NUBPL-like"/>
</dbReference>
<dbReference type="GO" id="GO:0016226">
    <property type="term" value="P:iron-sulfur cluster assembly"/>
    <property type="evidence" value="ECO:0007669"/>
    <property type="project" value="InterPro"/>
</dbReference>
<comment type="similarity">
    <text evidence="8">Belongs to the Mrp/NBP35 ATP-binding proteins family.</text>
</comment>
<gene>
    <name evidence="10" type="ORF">MFMK1_000884</name>
</gene>
<keyword evidence="3 8" id="KW-0479">Metal-binding</keyword>
<evidence type="ECO:0000256" key="3">
    <source>
        <dbReference type="ARBA" id="ARBA00022723"/>
    </source>
</evidence>
<dbReference type="InterPro" id="IPR027417">
    <property type="entry name" value="P-loop_NTPase"/>
</dbReference>
<dbReference type="Proteomes" id="UP001329915">
    <property type="component" value="Chromosome"/>
</dbReference>
<keyword evidence="6 8" id="KW-0408">Iron</keyword>
<sequence>MATKEQVMEVLKQVNDPEIGKDLVTLNMIKDVSVEGNSISVTVNLTVKGCPMKQTIKDDVKQAVKSLNDVDEVTVIFGEMTAEEKQSLANSLKGTQQEKGAVFEGVSVIAVGSGKGGVGKSTVAVNMAVALQKAGKTVGILDADVLGFSVATLLGIEDKRPMALDKETILPIQVYGLKALSMGNLTKGNQALIWRAPVIRGVLDQFFYNVQWGDLDYLIIDLPPGTGDIPLTIMQQLPKAHLLLVTTPQSAAAQVSVRLGSMARQMNIDILGVAENMSYFQCPDCGNKYFIFGQGQGERIAAELNVELLSQIPLAPEIREKSDEGAPIALNDEHPLAANYHQLAAGIIKQTKFKA</sequence>
<dbReference type="InterPro" id="IPR034904">
    <property type="entry name" value="FSCA_dom_sf"/>
</dbReference>
<dbReference type="InterPro" id="IPR002744">
    <property type="entry name" value="MIP18-like"/>
</dbReference>
<evidence type="ECO:0000256" key="4">
    <source>
        <dbReference type="ARBA" id="ARBA00022741"/>
    </source>
</evidence>
<dbReference type="PANTHER" id="PTHR42961">
    <property type="entry name" value="IRON-SULFUR PROTEIN NUBPL"/>
    <property type="match status" value="1"/>
</dbReference>
<evidence type="ECO:0000313" key="10">
    <source>
        <dbReference type="EMBL" id="WRO21090.1"/>
    </source>
</evidence>
<evidence type="ECO:0000256" key="8">
    <source>
        <dbReference type="HAMAP-Rule" id="MF_02040"/>
    </source>
</evidence>
<evidence type="ECO:0000256" key="1">
    <source>
        <dbReference type="ARBA" id="ARBA00007352"/>
    </source>
</evidence>
<dbReference type="Pfam" id="PF01883">
    <property type="entry name" value="FeS_assembly_P"/>
    <property type="match status" value="1"/>
</dbReference>
<dbReference type="HAMAP" id="MF_02040">
    <property type="entry name" value="Mrp_NBP35"/>
    <property type="match status" value="1"/>
</dbReference>
<keyword evidence="8" id="KW-0378">Hydrolase</keyword>
<dbReference type="InterPro" id="IPR000808">
    <property type="entry name" value="Mrp-like_CS"/>
</dbReference>
<comment type="similarity">
    <text evidence="1">In the N-terminal section; belongs to the MIP18 family.</text>
</comment>
<evidence type="ECO:0000259" key="9">
    <source>
        <dbReference type="Pfam" id="PF01883"/>
    </source>
</evidence>
<dbReference type="RefSeq" id="WP_366923947.1">
    <property type="nucleotide sequence ID" value="NZ_CP121694.1"/>
</dbReference>
<evidence type="ECO:0000256" key="2">
    <source>
        <dbReference type="ARBA" id="ARBA00008205"/>
    </source>
</evidence>
<name>A0AAU0ULB7_9FIRM</name>
<reference evidence="10 11" key="1">
    <citation type="submission" date="2023-04" db="EMBL/GenBank/DDBJ databases">
        <authorList>
            <person name="Hsu D."/>
        </authorList>
    </citation>
    <scope>NUCLEOTIDE SEQUENCE [LARGE SCALE GENOMIC DNA]</scope>
    <source>
        <strain evidence="10 11">MK1</strain>
    </source>
</reference>
<comment type="similarity">
    <text evidence="2">In the C-terminal section; belongs to the Mrp/NBP35 ATP-binding proteins family.</text>
</comment>
<evidence type="ECO:0000256" key="5">
    <source>
        <dbReference type="ARBA" id="ARBA00022840"/>
    </source>
</evidence>
<evidence type="ECO:0000313" key="11">
    <source>
        <dbReference type="Proteomes" id="UP001329915"/>
    </source>
</evidence>
<evidence type="ECO:0000256" key="6">
    <source>
        <dbReference type="ARBA" id="ARBA00023004"/>
    </source>
</evidence>
<dbReference type="GO" id="GO:0140663">
    <property type="term" value="F:ATP-dependent FeS chaperone activity"/>
    <property type="evidence" value="ECO:0007669"/>
    <property type="project" value="InterPro"/>
</dbReference>
<dbReference type="CDD" id="cd02037">
    <property type="entry name" value="Mrp_NBP35"/>
    <property type="match status" value="1"/>
</dbReference>
<keyword evidence="7 8" id="KW-0411">Iron-sulfur</keyword>
<dbReference type="Pfam" id="PF10609">
    <property type="entry name" value="ParA"/>
    <property type="match status" value="1"/>
</dbReference>
<dbReference type="PANTHER" id="PTHR42961:SF2">
    <property type="entry name" value="IRON-SULFUR PROTEIN NUBPL"/>
    <property type="match status" value="1"/>
</dbReference>
<keyword evidence="4 8" id="KW-0547">Nucleotide-binding</keyword>
<comment type="function">
    <text evidence="8">Binds and transfers iron-sulfur (Fe-S) clusters to target apoproteins. Can hydrolyze ATP.</text>
</comment>
<dbReference type="GO" id="GO:0005524">
    <property type="term" value="F:ATP binding"/>
    <property type="evidence" value="ECO:0007669"/>
    <property type="project" value="UniProtKB-UniRule"/>
</dbReference>
<dbReference type="InterPro" id="IPR033756">
    <property type="entry name" value="YlxH/NBP35"/>
</dbReference>
<dbReference type="KEGG" id="dbc:MFMK1_000884"/>
<comment type="subunit">
    <text evidence="8">Homodimer.</text>
</comment>
<feature type="domain" description="MIP18 family-like" evidence="9">
    <location>
        <begin position="4"/>
        <end position="75"/>
    </location>
</feature>
<feature type="binding site" evidence="8">
    <location>
        <begin position="114"/>
        <end position="121"/>
    </location>
    <ligand>
        <name>ATP</name>
        <dbReference type="ChEBI" id="CHEBI:30616"/>
    </ligand>
</feature>
<dbReference type="Gene3D" id="3.40.50.300">
    <property type="entry name" value="P-loop containing nucleotide triphosphate hydrolases"/>
    <property type="match status" value="1"/>
</dbReference>
<dbReference type="AlphaFoldDB" id="A0AAU0ULB7"/>
<evidence type="ECO:0000256" key="7">
    <source>
        <dbReference type="ARBA" id="ARBA00023014"/>
    </source>
</evidence>
<dbReference type="PROSITE" id="PS01215">
    <property type="entry name" value="MRP"/>
    <property type="match status" value="1"/>
</dbReference>
<dbReference type="Gene3D" id="3.30.300.130">
    <property type="entry name" value="Fe-S cluster assembly (FSCA)"/>
    <property type="match status" value="1"/>
</dbReference>
<dbReference type="EMBL" id="CP121694">
    <property type="protein sequence ID" value="WRO21090.1"/>
    <property type="molecule type" value="Genomic_DNA"/>
</dbReference>
<dbReference type="FunFam" id="3.40.50.300:FF:001119">
    <property type="entry name" value="Iron-sulfur cluster carrier protein"/>
    <property type="match status" value="1"/>
</dbReference>
<keyword evidence="5 8" id="KW-0067">ATP-binding</keyword>
<dbReference type="GO" id="GO:0016887">
    <property type="term" value="F:ATP hydrolysis activity"/>
    <property type="evidence" value="ECO:0007669"/>
    <property type="project" value="UniProtKB-UniRule"/>
</dbReference>
<accession>A0AAU0ULB7</accession>